<gene>
    <name evidence="2" type="ORF">SAMN04489793_3829</name>
</gene>
<reference evidence="3" key="1">
    <citation type="submission" date="2016-10" db="EMBL/GenBank/DDBJ databases">
        <authorList>
            <person name="Varghese N."/>
            <person name="Submissions S."/>
        </authorList>
    </citation>
    <scope>NUCLEOTIDE SEQUENCE [LARGE SCALE GENOMIC DNA]</scope>
    <source>
        <strain evidence="3">DSM 44234</strain>
    </source>
</reference>
<dbReference type="CDD" id="cd05399">
    <property type="entry name" value="NT_Rel-Spo_like"/>
    <property type="match status" value="1"/>
</dbReference>
<dbReference type="Proteomes" id="UP000182241">
    <property type="component" value="Unassembled WGS sequence"/>
</dbReference>
<dbReference type="Pfam" id="PF04607">
    <property type="entry name" value="RelA_SpoT"/>
    <property type="match status" value="1"/>
</dbReference>
<dbReference type="InterPro" id="IPR007685">
    <property type="entry name" value="RelA_SpoT"/>
</dbReference>
<accession>A0A1H4XHP7</accession>
<evidence type="ECO:0000259" key="1">
    <source>
        <dbReference type="SMART" id="SM00954"/>
    </source>
</evidence>
<dbReference type="InterPro" id="IPR052366">
    <property type="entry name" value="GTP_Pyrophosphokinase"/>
</dbReference>
<feature type="domain" description="RelA/SpoT" evidence="1">
    <location>
        <begin position="67"/>
        <end position="190"/>
    </location>
</feature>
<dbReference type="InterPro" id="IPR043519">
    <property type="entry name" value="NT_sf"/>
</dbReference>
<dbReference type="EMBL" id="FNSA01000003">
    <property type="protein sequence ID" value="SED05179.1"/>
    <property type="molecule type" value="Genomic_DNA"/>
</dbReference>
<dbReference type="OrthoDB" id="9789634at2"/>
<keyword evidence="2" id="KW-0808">Transferase</keyword>
<evidence type="ECO:0000313" key="3">
    <source>
        <dbReference type="Proteomes" id="UP000182241"/>
    </source>
</evidence>
<dbReference type="Gene3D" id="1.10.287.860">
    <property type="entry name" value="Nucleotidyltransferase"/>
    <property type="match status" value="1"/>
</dbReference>
<keyword evidence="3" id="KW-1185">Reference proteome</keyword>
<name>A0A1H4XHP7_TSUTY</name>
<dbReference type="SMART" id="SM00954">
    <property type="entry name" value="RelA_SpoT"/>
    <property type="match status" value="1"/>
</dbReference>
<dbReference type="Gene3D" id="3.30.460.10">
    <property type="entry name" value="Beta Polymerase, domain 2"/>
    <property type="match status" value="1"/>
</dbReference>
<dbReference type="AlphaFoldDB" id="A0A1H4XHP7"/>
<dbReference type="STRING" id="57704.SAMN04489793_3829"/>
<dbReference type="RefSeq" id="WP_068739180.1">
    <property type="nucleotide sequence ID" value="NZ_CBDRGN010000003.1"/>
</dbReference>
<organism evidence="2 3">
    <name type="scientific">Tsukamurella tyrosinosolvens</name>
    <dbReference type="NCBI Taxonomy" id="57704"/>
    <lineage>
        <taxon>Bacteria</taxon>
        <taxon>Bacillati</taxon>
        <taxon>Actinomycetota</taxon>
        <taxon>Actinomycetes</taxon>
        <taxon>Mycobacteriales</taxon>
        <taxon>Tsukamurellaceae</taxon>
        <taxon>Tsukamurella</taxon>
    </lineage>
</organism>
<proteinExistence type="predicted"/>
<dbReference type="PANTHER" id="PTHR47837">
    <property type="entry name" value="GTP PYROPHOSPHOKINASE YJBM"/>
    <property type="match status" value="1"/>
</dbReference>
<protein>
    <submittedName>
        <fullName evidence="2">Putative GTP pyrophosphokinase</fullName>
    </submittedName>
</protein>
<dbReference type="SUPFAM" id="SSF81301">
    <property type="entry name" value="Nucleotidyltransferase"/>
    <property type="match status" value="1"/>
</dbReference>
<evidence type="ECO:0000313" key="2">
    <source>
        <dbReference type="EMBL" id="SED05179.1"/>
    </source>
</evidence>
<dbReference type="GO" id="GO:0016301">
    <property type="term" value="F:kinase activity"/>
    <property type="evidence" value="ECO:0007669"/>
    <property type="project" value="UniProtKB-KW"/>
</dbReference>
<dbReference type="GO" id="GO:0015969">
    <property type="term" value="P:guanosine tetraphosphate metabolic process"/>
    <property type="evidence" value="ECO:0007669"/>
    <property type="project" value="InterPro"/>
</dbReference>
<dbReference type="PANTHER" id="PTHR47837:SF2">
    <property type="entry name" value="GTP PYROPHOSPHOKINASE YWAC"/>
    <property type="match status" value="1"/>
</dbReference>
<sequence length="255" mass="28788">MSSPAPFEPGYVPDAATLAQARRMRDELTRFLMEYQFAVKEVLTKVTILREEFLQLHRYNPIEHVTSRIKKPESIVKKVARRGIAPELPLIREAITDIAGIRITCSFIADTYRILDTITAQDDVRVVVVKDYIAEPKPNGYKSLHAIVEIPVFLSTGPVHVPVELQIRTIAMDFWASLEHKIFYKYDGAVPTHLLDELSAAAAVAEQLDRRMEQLHTQVHGEHDAEAARDRDAAETELAGDELLGRLLKLAQRAD</sequence>
<keyword evidence="2" id="KW-0418">Kinase</keyword>